<evidence type="ECO:0000256" key="1">
    <source>
        <dbReference type="SAM" id="MobiDB-lite"/>
    </source>
</evidence>
<dbReference type="AlphaFoldDB" id="A0A1H8AD28"/>
<dbReference type="EMBL" id="FOCI01000003">
    <property type="protein sequence ID" value="SEM67699.1"/>
    <property type="molecule type" value="Genomic_DNA"/>
</dbReference>
<reference evidence="2 3" key="1">
    <citation type="submission" date="2016-10" db="EMBL/GenBank/DDBJ databases">
        <authorList>
            <person name="de Groot N.N."/>
        </authorList>
    </citation>
    <scope>NUCLEOTIDE SEQUENCE [LARGE SCALE GENOMIC DNA]</scope>
    <source>
        <strain evidence="2 3">DSM 16213</strain>
    </source>
</reference>
<name>A0A1H8AD28_9RHOB</name>
<dbReference type="Pfam" id="PF16233">
    <property type="entry name" value="DUF4893"/>
    <property type="match status" value="1"/>
</dbReference>
<accession>A0A1H8AD28</accession>
<gene>
    <name evidence="2" type="ORF">SAMN04488003_10389</name>
</gene>
<keyword evidence="3" id="KW-1185">Reference proteome</keyword>
<dbReference type="STRING" id="245187.SAMN04488003_10389"/>
<feature type="compositionally biased region" description="Low complexity" evidence="1">
    <location>
        <begin position="166"/>
        <end position="203"/>
    </location>
</feature>
<sequence length="203" mass="20730">MAGGTRGDVDLLQDALAGTPVSPIQTSLPGDWTCRTLKLGGLTDLTVYAPFACTITADGTGFVIDKTTGSQRLTGRIDLIEGAMILTATGFVADATPLPYAELPPENESDGTLWPIVGVVTQAEPDHVRILMPQPLLESDLDILDLRRVADDQSRGATGQAAPLEGGAATVDGTPDAATAADTPVPSASDGTSDTTGATTPAD</sequence>
<evidence type="ECO:0000313" key="3">
    <source>
        <dbReference type="Proteomes" id="UP000199585"/>
    </source>
</evidence>
<evidence type="ECO:0000313" key="2">
    <source>
        <dbReference type="EMBL" id="SEM67699.1"/>
    </source>
</evidence>
<proteinExistence type="predicted"/>
<feature type="region of interest" description="Disordered" evidence="1">
    <location>
        <begin position="154"/>
        <end position="203"/>
    </location>
</feature>
<dbReference type="Proteomes" id="UP000199585">
    <property type="component" value="Unassembled WGS sequence"/>
</dbReference>
<dbReference type="InterPro" id="IPR032609">
    <property type="entry name" value="DUF4893"/>
</dbReference>
<organism evidence="2 3">
    <name type="scientific">Loktanella fryxellensis</name>
    <dbReference type="NCBI Taxonomy" id="245187"/>
    <lineage>
        <taxon>Bacteria</taxon>
        <taxon>Pseudomonadati</taxon>
        <taxon>Pseudomonadota</taxon>
        <taxon>Alphaproteobacteria</taxon>
        <taxon>Rhodobacterales</taxon>
        <taxon>Roseobacteraceae</taxon>
        <taxon>Loktanella</taxon>
    </lineage>
</organism>
<protein>
    <submittedName>
        <fullName evidence="2">Uncharacterized protein</fullName>
    </submittedName>
</protein>